<dbReference type="AlphaFoldDB" id="A0A075P6A2"/>
<dbReference type="SUPFAM" id="SSF55729">
    <property type="entry name" value="Acyl-CoA N-acyltransferases (Nat)"/>
    <property type="match status" value="1"/>
</dbReference>
<gene>
    <name evidence="1" type="ORF">EP13_18180</name>
</gene>
<dbReference type="EMBL" id="CP008849">
    <property type="protein sequence ID" value="AIG00451.1"/>
    <property type="molecule type" value="Genomic_DNA"/>
</dbReference>
<proteinExistence type="predicted"/>
<accession>A0A075P6A2</accession>
<keyword evidence="2" id="KW-1185">Reference proteome</keyword>
<protein>
    <submittedName>
        <fullName evidence="1">Acetyltransferase</fullName>
    </submittedName>
</protein>
<evidence type="ECO:0000313" key="1">
    <source>
        <dbReference type="EMBL" id="AIG00451.1"/>
    </source>
</evidence>
<dbReference type="Gene3D" id="3.40.630.30">
    <property type="match status" value="1"/>
</dbReference>
<dbReference type="GO" id="GO:0016740">
    <property type="term" value="F:transferase activity"/>
    <property type="evidence" value="ECO:0007669"/>
    <property type="project" value="UniProtKB-KW"/>
</dbReference>
<dbReference type="eggNOG" id="COG0456">
    <property type="taxonomic scope" value="Bacteria"/>
</dbReference>
<keyword evidence="1" id="KW-0808">Transferase</keyword>
<dbReference type="KEGG" id="aal:EP13_18180"/>
<sequence>MESLNYLPFRQINLHDSFFDTLRADYAEFPTWFLRKAEQNEFAYVLIDGHSIDGFMYLKEEIGPVTDISPCLPLGRHLKIGTFKFNSHGTRRGERFIKKIFDHALAQKADNIYVTVFDKHHYLKSLFAKYGFKVHGTKNTTNGTESVMVRSMRNQLGSTLDTYPFVKLSQANQYLLSIYPQFHSRMLPDSILDNETHDIIQDVSHTNSIHKIYICGMDLVSSFKTGDNIVLYRTSDNKGPARFRSVATSIGVVEEYRNIHEFSSLQEFIDYCRPYSVFMDNELVRIFNEKRYCHIIRFTYNAALSRRITRGHLIDEVGLDEREYWGAMQLTAQQFRHIASLGGVNESLIVD</sequence>
<organism evidence="1 2">
    <name type="scientific">Alteromonas australica</name>
    <dbReference type="NCBI Taxonomy" id="589873"/>
    <lineage>
        <taxon>Bacteria</taxon>
        <taxon>Pseudomonadati</taxon>
        <taxon>Pseudomonadota</taxon>
        <taxon>Gammaproteobacteria</taxon>
        <taxon>Alteromonadales</taxon>
        <taxon>Alteromonadaceae</taxon>
        <taxon>Alteromonas/Salinimonas group</taxon>
        <taxon>Alteromonas</taxon>
    </lineage>
</organism>
<name>A0A075P6A2_9ALTE</name>
<dbReference type="RefSeq" id="WP_044058446.1">
    <property type="nucleotide sequence ID" value="NZ_CBCSKJ010000004.1"/>
</dbReference>
<dbReference type="InterPro" id="IPR016181">
    <property type="entry name" value="Acyl_CoA_acyltransferase"/>
</dbReference>
<dbReference type="Proteomes" id="UP000056090">
    <property type="component" value="Chromosome"/>
</dbReference>
<dbReference type="GeneID" id="78256806"/>
<reference evidence="1 2" key="1">
    <citation type="submission" date="2014-06" db="EMBL/GenBank/DDBJ databases">
        <title>Genomes of Alteromonas australica, a world apart.</title>
        <authorList>
            <person name="Gonzaga A."/>
            <person name="Lopez-Perez M."/>
            <person name="Rodriguez-Valera F."/>
        </authorList>
    </citation>
    <scope>NUCLEOTIDE SEQUENCE [LARGE SCALE GENOMIC DNA]</scope>
    <source>
        <strain evidence="1 2">H 17</strain>
    </source>
</reference>
<evidence type="ECO:0000313" key="2">
    <source>
        <dbReference type="Proteomes" id="UP000056090"/>
    </source>
</evidence>